<dbReference type="InterPro" id="IPR036388">
    <property type="entry name" value="WH-like_DNA-bd_sf"/>
</dbReference>
<dbReference type="Gene3D" id="1.25.40.10">
    <property type="entry name" value="Tetratricopeptide repeat domain"/>
    <property type="match status" value="2"/>
</dbReference>
<dbReference type="PANTHER" id="PTHR35807:SF2">
    <property type="entry name" value="TRANSCRIPTIONAL ACTIVATOR DOMAIN"/>
    <property type="match status" value="1"/>
</dbReference>
<proteinExistence type="predicted"/>
<gene>
    <name evidence="3" type="ORF">FHP24_03135</name>
</gene>
<keyword evidence="1" id="KW-0802">TPR repeat</keyword>
<dbReference type="PANTHER" id="PTHR35807">
    <property type="entry name" value="TRANSCRIPTIONAL REGULATOR REDD-RELATED"/>
    <property type="match status" value="1"/>
</dbReference>
<dbReference type="InterPro" id="IPR011990">
    <property type="entry name" value="TPR-like_helical_dom_sf"/>
</dbReference>
<organism evidence="3 4">
    <name type="scientific">Aliirhizobium smilacinae</name>
    <dbReference type="NCBI Taxonomy" id="1395944"/>
    <lineage>
        <taxon>Bacteria</taxon>
        <taxon>Pseudomonadati</taxon>
        <taxon>Pseudomonadota</taxon>
        <taxon>Alphaproteobacteria</taxon>
        <taxon>Hyphomicrobiales</taxon>
        <taxon>Rhizobiaceae</taxon>
        <taxon>Aliirhizobium</taxon>
    </lineage>
</organism>
<accession>A0A5C4XPW1</accession>
<dbReference type="Pfam" id="PF03704">
    <property type="entry name" value="BTAD"/>
    <property type="match status" value="1"/>
</dbReference>
<feature type="domain" description="Bacterial transcriptional activator" evidence="2">
    <location>
        <begin position="101"/>
        <end position="241"/>
    </location>
</feature>
<sequence length="638" mass="71106">MTVDNGTEQTLLWLTGTPRLAGHDGFLPTKAYVLFAALLLAPGQTLSRPAAASLLWEGVEHKRALGNLRQLLSRLQSFTDGSSFVMSSGGHLMAGPKILKSDLATFLQSVDTEVSNARLEAMMSVHGELLDGHETGDEQFYLWLLSARKRVKDLFFSALGPVFDDLTRLGHKKTPAIGALAERALSLDEDREQTYRDIMAAYARIGDHASFQQTFDRLRAVLESDGLSPDKTTVALHRRLTSYDIAELDKDVALHETRPSQPRIAFMLPTDTEMRPAGPLIRSLVEDVAYGLTRYRTFKVLSPHSSFAAERDNLESFSDKLRFDYFVTTLVFEDRHASIALVKSHSREIIWSLDLSLGETDLRTAFRILSRQVSTALANALEKHQLDVTAGSPTAYLHLLTGQNYLRGECHLPALRRARAEFRKATELEPSMAVARARTAQTLQLEWLILGGDDPNLLHRAHAEAEAAMQIDPASGIGHWVSAMVALYRRDFDLSAERFLEAEALTPHSADLLLQHADALAHFGQTDEAWERFQQAIDINPLAPDLYWWAGASIAYKRDDYQTAIDLCDQMKQDEPALRVLTVSHALIGNIDTASAYANRLKEIHPGMTARQLSLLSPDRDPQVTEKLHYAYRLAGMA</sequence>
<dbReference type="InterPro" id="IPR005158">
    <property type="entry name" value="BTAD"/>
</dbReference>
<evidence type="ECO:0000259" key="2">
    <source>
        <dbReference type="SMART" id="SM01043"/>
    </source>
</evidence>
<reference evidence="3 4" key="1">
    <citation type="submission" date="2019-06" db="EMBL/GenBank/DDBJ databases">
        <title>The draft genome of Rhizobium smilacinae PTYR-5.</title>
        <authorList>
            <person name="Liu L."/>
            <person name="Li L."/>
            <person name="Zhang X."/>
        </authorList>
    </citation>
    <scope>NUCLEOTIDE SEQUENCE [LARGE SCALE GENOMIC DNA]</scope>
    <source>
        <strain evidence="3 4">PTYR-5</strain>
    </source>
</reference>
<dbReference type="AlphaFoldDB" id="A0A5C4XPW1"/>
<protein>
    <submittedName>
        <fullName evidence="3">SARP family transcriptional regulator</fullName>
    </submittedName>
</protein>
<feature type="repeat" description="TPR" evidence="1">
    <location>
        <begin position="510"/>
        <end position="543"/>
    </location>
</feature>
<comment type="caution">
    <text evidence="3">The sequence shown here is derived from an EMBL/GenBank/DDBJ whole genome shotgun (WGS) entry which is preliminary data.</text>
</comment>
<dbReference type="InterPro" id="IPR051677">
    <property type="entry name" value="AfsR-DnrI-RedD_regulator"/>
</dbReference>
<dbReference type="Proteomes" id="UP000311605">
    <property type="component" value="Unassembled WGS sequence"/>
</dbReference>
<dbReference type="Gene3D" id="1.10.10.10">
    <property type="entry name" value="Winged helix-like DNA-binding domain superfamily/Winged helix DNA-binding domain"/>
    <property type="match status" value="1"/>
</dbReference>
<keyword evidence="4" id="KW-1185">Reference proteome</keyword>
<dbReference type="EMBL" id="VDMN01000001">
    <property type="protein sequence ID" value="TNM65289.1"/>
    <property type="molecule type" value="Genomic_DNA"/>
</dbReference>
<evidence type="ECO:0000313" key="3">
    <source>
        <dbReference type="EMBL" id="TNM65289.1"/>
    </source>
</evidence>
<dbReference type="InterPro" id="IPR019734">
    <property type="entry name" value="TPR_rpt"/>
</dbReference>
<evidence type="ECO:0000256" key="1">
    <source>
        <dbReference type="PROSITE-ProRule" id="PRU00339"/>
    </source>
</evidence>
<dbReference type="PROSITE" id="PS50005">
    <property type="entry name" value="TPR"/>
    <property type="match status" value="1"/>
</dbReference>
<evidence type="ECO:0000313" key="4">
    <source>
        <dbReference type="Proteomes" id="UP000311605"/>
    </source>
</evidence>
<dbReference type="SUPFAM" id="SSF48452">
    <property type="entry name" value="TPR-like"/>
    <property type="match status" value="2"/>
</dbReference>
<name>A0A5C4XPW1_9HYPH</name>
<dbReference type="OrthoDB" id="54411at2"/>
<dbReference type="SMART" id="SM01043">
    <property type="entry name" value="BTAD"/>
    <property type="match status" value="1"/>
</dbReference>